<evidence type="ECO:0000313" key="10">
    <source>
        <dbReference type="EMBL" id="VDK82934.1"/>
    </source>
</evidence>
<dbReference type="GO" id="GO:0005732">
    <property type="term" value="C:sno(s)RNA-containing ribonucleoprotein complex"/>
    <property type="evidence" value="ECO:0007669"/>
    <property type="project" value="InterPro"/>
</dbReference>
<dbReference type="InterPro" id="IPR007504">
    <property type="entry name" value="H/ACA_rnp_Gar1/Naf1"/>
</dbReference>
<accession>A0A3P6UXF2</accession>
<feature type="region of interest" description="Disordered" evidence="9">
    <location>
        <begin position="341"/>
        <end position="367"/>
    </location>
</feature>
<dbReference type="Gene3D" id="2.40.10.230">
    <property type="entry name" value="Probable tRNA pseudouridine synthase domain"/>
    <property type="match status" value="1"/>
</dbReference>
<comment type="subcellular location">
    <subcellularLocation>
        <location evidence="1">Nucleus</location>
    </subcellularLocation>
</comment>
<dbReference type="GO" id="GO:0000493">
    <property type="term" value="P:box H/ACA snoRNP assembly"/>
    <property type="evidence" value="ECO:0007669"/>
    <property type="project" value="InterPro"/>
</dbReference>
<evidence type="ECO:0000256" key="2">
    <source>
        <dbReference type="ARBA" id="ARBA00009801"/>
    </source>
</evidence>
<evidence type="ECO:0000256" key="9">
    <source>
        <dbReference type="SAM" id="MobiDB-lite"/>
    </source>
</evidence>
<sequence>MDLIETSSVVPVLLRTAKLMCSRQLLVCYGCREDLLIRRGIRESDSVWTMGFCWGRRFNLCQVMLNSNKTIDLNDRKSKVQTVRMNNENELAQTVVAEIVANMVDFVCRGCISFDYSFRHNVVDPTNFRMALSAENNDKLSKSECAVQPSSDSSDDEFERILESTRSQTFLQEEEDDCTEVTVSAKTNVKVVVHEYDAMPAIEELRIHVEEDILLEQFGKIVNIVDRLVVIEADSNIALDFDTVIFDVERNAVGRIFDIFGPVIKPMYAILFNDIKEASEWRVGSAMYYAPSASQFTHTIFTEKLRQEKATDGCWDGEGECPDDMLAFSDDEAEQRYKAKHRSAKGGGGSLHMFDNPRNKKARYSSKNGLSKCMNSRRYNITRQFRNSVKQYGDSTVSSNLKQNPVEQSSFWPATMNKNEIRQFQPGFRLTSFGKPERPSHPFFERNIHSRQQSSFRSPAKDEKTVYGMLPWTSEIPLQAMNNLPVQHNALNAAFNTLNNHQRHMFSNLRRS</sequence>
<dbReference type="Pfam" id="PF04410">
    <property type="entry name" value="Gar1"/>
    <property type="match status" value="1"/>
</dbReference>
<comment type="similarity">
    <text evidence="2">Belongs to the NAF1 family.</text>
</comment>
<dbReference type="OMA" id="ITRQFRN"/>
<evidence type="ECO:0000256" key="4">
    <source>
        <dbReference type="ARBA" id="ARBA00022517"/>
    </source>
</evidence>
<dbReference type="GO" id="GO:0006364">
    <property type="term" value="P:rRNA processing"/>
    <property type="evidence" value="ECO:0007669"/>
    <property type="project" value="UniProtKB-KW"/>
</dbReference>
<dbReference type="PANTHER" id="PTHR31633">
    <property type="entry name" value="H/ACA RIBONUCLEOPROTEIN COMPLEX NON-CORE SUBUNIT NAF1"/>
    <property type="match status" value="1"/>
</dbReference>
<dbReference type="GO" id="GO:0005634">
    <property type="term" value="C:nucleus"/>
    <property type="evidence" value="ECO:0007669"/>
    <property type="project" value="UniProtKB-SubCell"/>
</dbReference>
<gene>
    <name evidence="10" type="ORF">NLS_LOCUS5985</name>
</gene>
<dbReference type="InterPro" id="IPR009000">
    <property type="entry name" value="Transl_B-barrel_sf"/>
</dbReference>
<evidence type="ECO:0000256" key="5">
    <source>
        <dbReference type="ARBA" id="ARBA00022552"/>
    </source>
</evidence>
<evidence type="ECO:0000256" key="6">
    <source>
        <dbReference type="ARBA" id="ARBA00022553"/>
    </source>
</evidence>
<dbReference type="EMBL" id="UYRX01000490">
    <property type="protein sequence ID" value="VDK82934.1"/>
    <property type="molecule type" value="Genomic_DNA"/>
</dbReference>
<dbReference type="InterPro" id="IPR038664">
    <property type="entry name" value="Gar1/Naf1_Cbf5-bd_sf"/>
</dbReference>
<keyword evidence="8" id="KW-0539">Nucleus</keyword>
<evidence type="ECO:0000256" key="7">
    <source>
        <dbReference type="ARBA" id="ARBA00022884"/>
    </source>
</evidence>
<evidence type="ECO:0000256" key="8">
    <source>
        <dbReference type="ARBA" id="ARBA00023242"/>
    </source>
</evidence>
<name>A0A3P6UXF2_LITSI</name>
<dbReference type="InterPro" id="IPR040309">
    <property type="entry name" value="Naf1"/>
</dbReference>
<proteinExistence type="inferred from homology"/>
<keyword evidence="4" id="KW-0690">Ribosome biogenesis</keyword>
<evidence type="ECO:0000313" key="11">
    <source>
        <dbReference type="Proteomes" id="UP000277928"/>
    </source>
</evidence>
<evidence type="ECO:0000256" key="1">
    <source>
        <dbReference type="ARBA" id="ARBA00004123"/>
    </source>
</evidence>
<keyword evidence="6" id="KW-0597">Phosphoprotein</keyword>
<keyword evidence="5" id="KW-0698">rRNA processing</keyword>
<keyword evidence="7" id="KW-0694">RNA-binding</keyword>
<organism evidence="10 11">
    <name type="scientific">Litomosoides sigmodontis</name>
    <name type="common">Filarial nematode worm</name>
    <dbReference type="NCBI Taxonomy" id="42156"/>
    <lineage>
        <taxon>Eukaryota</taxon>
        <taxon>Metazoa</taxon>
        <taxon>Ecdysozoa</taxon>
        <taxon>Nematoda</taxon>
        <taxon>Chromadorea</taxon>
        <taxon>Rhabditida</taxon>
        <taxon>Spirurina</taxon>
        <taxon>Spiruromorpha</taxon>
        <taxon>Filarioidea</taxon>
        <taxon>Onchocercidae</taxon>
        <taxon>Litomosoides</taxon>
    </lineage>
</organism>
<protein>
    <recommendedName>
        <fullName evidence="3">H/ACA ribonucleoprotein complex non-core subunit NAF1</fullName>
    </recommendedName>
</protein>
<dbReference type="STRING" id="42156.A0A3P6UXF2"/>
<dbReference type="GO" id="GO:0001522">
    <property type="term" value="P:pseudouridine synthesis"/>
    <property type="evidence" value="ECO:0007669"/>
    <property type="project" value="InterPro"/>
</dbReference>
<dbReference type="PANTHER" id="PTHR31633:SF1">
    <property type="entry name" value="H_ACA RIBONUCLEOPROTEIN COMPLEX NON-CORE SUBUNIT NAF1"/>
    <property type="match status" value="1"/>
</dbReference>
<dbReference type="OrthoDB" id="21550at2759"/>
<reference evidence="10 11" key="1">
    <citation type="submission" date="2018-08" db="EMBL/GenBank/DDBJ databases">
        <authorList>
            <person name="Laetsch R D."/>
            <person name="Stevens L."/>
            <person name="Kumar S."/>
            <person name="Blaxter L. M."/>
        </authorList>
    </citation>
    <scope>NUCLEOTIDE SEQUENCE [LARGE SCALE GENOMIC DNA]</scope>
</reference>
<dbReference type="AlphaFoldDB" id="A0A3P6UXF2"/>
<dbReference type="GO" id="GO:0003723">
    <property type="term" value="F:RNA binding"/>
    <property type="evidence" value="ECO:0007669"/>
    <property type="project" value="UniProtKB-KW"/>
</dbReference>
<dbReference type="SUPFAM" id="SSF50447">
    <property type="entry name" value="Translation proteins"/>
    <property type="match status" value="1"/>
</dbReference>
<evidence type="ECO:0000256" key="3">
    <source>
        <dbReference type="ARBA" id="ARBA00021438"/>
    </source>
</evidence>
<dbReference type="Proteomes" id="UP000277928">
    <property type="component" value="Unassembled WGS sequence"/>
</dbReference>
<keyword evidence="11" id="KW-1185">Reference proteome</keyword>